<gene>
    <name evidence="1" type="ordered locus">ELI_4377</name>
</gene>
<dbReference type="RefSeq" id="WP_013382621.1">
    <property type="nucleotide sequence ID" value="NC_014624.2"/>
</dbReference>
<name>E3GQM4_9FIRM</name>
<dbReference type="AlphaFoldDB" id="E3GQM4"/>
<proteinExistence type="predicted"/>
<accession>E3GQM4</accession>
<dbReference type="KEGG" id="elm:ELI_4377"/>
<keyword evidence="2" id="KW-1185">Reference proteome</keyword>
<dbReference type="HOGENOM" id="CLU_3270229_0_0_9"/>
<dbReference type="Proteomes" id="UP000006873">
    <property type="component" value="Chromosome"/>
</dbReference>
<protein>
    <submittedName>
        <fullName evidence="1">Uncharacterized protein</fullName>
    </submittedName>
</protein>
<sequence>MMKTNVKQKKIKVKNIPGGGMRLKLLLKFLKKTGQVRKSPV</sequence>
<dbReference type="GeneID" id="79382391"/>
<evidence type="ECO:0000313" key="2">
    <source>
        <dbReference type="Proteomes" id="UP000006873"/>
    </source>
</evidence>
<organism evidence="1 2">
    <name type="scientific">Eubacterium callanderi</name>
    <dbReference type="NCBI Taxonomy" id="53442"/>
    <lineage>
        <taxon>Bacteria</taxon>
        <taxon>Bacillati</taxon>
        <taxon>Bacillota</taxon>
        <taxon>Clostridia</taxon>
        <taxon>Eubacteriales</taxon>
        <taxon>Eubacteriaceae</taxon>
        <taxon>Eubacterium</taxon>
    </lineage>
</organism>
<dbReference type="EMBL" id="CP002273">
    <property type="protein sequence ID" value="ADO39316.1"/>
    <property type="molecule type" value="Genomic_DNA"/>
</dbReference>
<reference evidence="1 2" key="2">
    <citation type="journal article" date="2011" name="J. Bacteriol.">
        <title>Complete genome sequence of a carbon monoxide-utilizing acetogen, Eubacterium limosum KIST612.</title>
        <authorList>
            <person name="Roh H."/>
            <person name="Ko H.J."/>
            <person name="Kim D."/>
            <person name="Choi D.G."/>
            <person name="Park S."/>
            <person name="Kim S."/>
            <person name="Chang I.S."/>
            <person name="Choi I.G."/>
        </authorList>
    </citation>
    <scope>NUCLEOTIDE SEQUENCE [LARGE SCALE GENOMIC DNA]</scope>
    <source>
        <strain evidence="1 2">KIST612</strain>
    </source>
</reference>
<evidence type="ECO:0000313" key="1">
    <source>
        <dbReference type="EMBL" id="ADO39316.1"/>
    </source>
</evidence>
<reference key="1">
    <citation type="submission" date="2010-09" db="EMBL/GenBank/DDBJ databases">
        <authorList>
            <person name="Roh H."/>
            <person name="Ko H.-J."/>
            <person name="Kim D."/>
            <person name="Choi D.G."/>
            <person name="Park S."/>
            <person name="Kim S."/>
            <person name="Kim K.H."/>
            <person name="Chang I.S."/>
            <person name="Choi I.-G."/>
        </authorList>
    </citation>
    <scope>NUCLEOTIDE SEQUENCE</scope>
    <source>
        <strain>KIST612</strain>
    </source>
</reference>